<evidence type="ECO:0000313" key="11">
    <source>
        <dbReference type="Proteomes" id="UP000515154"/>
    </source>
</evidence>
<feature type="transmembrane region" description="Helical" evidence="10">
    <location>
        <begin position="6"/>
        <end position="22"/>
    </location>
</feature>
<dbReference type="InterPro" id="IPR002401">
    <property type="entry name" value="Cyt_P450_E_grp-I"/>
</dbReference>
<keyword evidence="7 9" id="KW-0503">Monooxygenase</keyword>
<evidence type="ECO:0000256" key="4">
    <source>
        <dbReference type="ARBA" id="ARBA00022723"/>
    </source>
</evidence>
<keyword evidence="6 8" id="KW-0408">Iron</keyword>
<keyword evidence="3 8" id="KW-0349">Heme</keyword>
<dbReference type="GO" id="GO:0020037">
    <property type="term" value="F:heme binding"/>
    <property type="evidence" value="ECO:0007669"/>
    <property type="project" value="InterPro"/>
</dbReference>
<dbReference type="CDD" id="cd11055">
    <property type="entry name" value="CYP3A-like"/>
    <property type="match status" value="1"/>
</dbReference>
<keyword evidence="10" id="KW-0812">Transmembrane</keyword>
<dbReference type="PANTHER" id="PTHR24292:SF102">
    <property type="entry name" value="CYTOCHROME P450 FAMILY-RELATED"/>
    <property type="match status" value="1"/>
</dbReference>
<evidence type="ECO:0000256" key="1">
    <source>
        <dbReference type="ARBA" id="ARBA00001971"/>
    </source>
</evidence>
<proteinExistence type="inferred from homology"/>
<keyword evidence="10" id="KW-0472">Membrane</keyword>
<evidence type="ECO:0000256" key="5">
    <source>
        <dbReference type="ARBA" id="ARBA00023002"/>
    </source>
</evidence>
<name>A0A6P7T574_9MOLL</name>
<evidence type="ECO:0000256" key="10">
    <source>
        <dbReference type="SAM" id="Phobius"/>
    </source>
</evidence>
<dbReference type="SUPFAM" id="SSF48264">
    <property type="entry name" value="Cytochrome P450"/>
    <property type="match status" value="1"/>
</dbReference>
<dbReference type="InterPro" id="IPR017972">
    <property type="entry name" value="Cyt_P450_CS"/>
</dbReference>
<organism evidence="11 12">
    <name type="scientific">Octopus sinensis</name>
    <name type="common">East Asian common octopus</name>
    <dbReference type="NCBI Taxonomy" id="2607531"/>
    <lineage>
        <taxon>Eukaryota</taxon>
        <taxon>Metazoa</taxon>
        <taxon>Spiralia</taxon>
        <taxon>Lophotrochozoa</taxon>
        <taxon>Mollusca</taxon>
        <taxon>Cephalopoda</taxon>
        <taxon>Coleoidea</taxon>
        <taxon>Octopodiformes</taxon>
        <taxon>Octopoda</taxon>
        <taxon>Incirrata</taxon>
        <taxon>Octopodidae</taxon>
        <taxon>Octopus</taxon>
    </lineage>
</organism>
<comment type="cofactor">
    <cofactor evidence="1 8">
        <name>heme</name>
        <dbReference type="ChEBI" id="CHEBI:30413"/>
    </cofactor>
</comment>
<sequence>MYGVSVALFGLSLVLFLRFYWIRKESMKIFKLINVPGPPPNFLFGNLISFAKKQAFYSTYLDWYKIYGKTFGYFEGLRPVLVTADLDILNQVMVKKFDVFHARKVFPVQVDPDKDDEVHMFFARGDRWKRLRAISNPAFTSAKIRKMSSLVHNCIDNVIAELKRRAHNNDSIEMYDIFQRLTLDSMSSCGFGFKTSAIQNPNDIFLKNCRQVLYNTTRPSLFFLIGFLFPNTDKFLVRLARLRDYIFGNPVFWLEKQFEKIIAMRKKFDSVPRMDLLHMMIEANKLTHSEESLHVHETPSQNIPEPKYKYAKLSLLELRSQCFLFLMAGYETTATTLIYTAYELAYNQEIQSKLYDEIIECFPNKDDEITYDIVNKMEYLDKVWCETLRKYPLASTVVARQAETSCKLSEDLTIPKGMIVQANIWAIHYNPDVWGADPHKFNPERFLPELVAHRHPMAYLAFGAGPRKCIGIQFAKMEGKIAIVKLVQTFHMILSEKQGPLETIEGATIAPVNGVYLRLYPRDIDQE</sequence>
<accession>A0A6P7T574</accession>
<evidence type="ECO:0000256" key="8">
    <source>
        <dbReference type="PIRSR" id="PIRSR602401-1"/>
    </source>
</evidence>
<dbReference type="InterPro" id="IPR001128">
    <property type="entry name" value="Cyt_P450"/>
</dbReference>
<dbReference type="Pfam" id="PF00067">
    <property type="entry name" value="p450"/>
    <property type="match status" value="1"/>
</dbReference>
<evidence type="ECO:0000256" key="3">
    <source>
        <dbReference type="ARBA" id="ARBA00022617"/>
    </source>
</evidence>
<gene>
    <name evidence="12" type="primary">LOC115219080</name>
</gene>
<keyword evidence="5 9" id="KW-0560">Oxidoreductase</keyword>
<dbReference type="GO" id="GO:0005506">
    <property type="term" value="F:iron ion binding"/>
    <property type="evidence" value="ECO:0007669"/>
    <property type="project" value="InterPro"/>
</dbReference>
<dbReference type="Proteomes" id="UP000515154">
    <property type="component" value="Linkage group LG14"/>
</dbReference>
<dbReference type="PANTHER" id="PTHR24292">
    <property type="entry name" value="CYTOCHROME P450"/>
    <property type="match status" value="1"/>
</dbReference>
<dbReference type="PROSITE" id="PS00086">
    <property type="entry name" value="CYTOCHROME_P450"/>
    <property type="match status" value="1"/>
</dbReference>
<feature type="binding site" description="axial binding residue" evidence="8">
    <location>
        <position position="469"/>
    </location>
    <ligand>
        <name>heme</name>
        <dbReference type="ChEBI" id="CHEBI:30413"/>
    </ligand>
    <ligandPart>
        <name>Fe</name>
        <dbReference type="ChEBI" id="CHEBI:18248"/>
    </ligandPart>
</feature>
<keyword evidence="10" id="KW-1133">Transmembrane helix</keyword>
<dbReference type="RefSeq" id="XP_029645006.1">
    <property type="nucleotide sequence ID" value="XM_029789146.2"/>
</dbReference>
<dbReference type="InterPro" id="IPR036396">
    <property type="entry name" value="Cyt_P450_sf"/>
</dbReference>
<keyword evidence="11" id="KW-1185">Reference proteome</keyword>
<dbReference type="FunFam" id="1.10.630.10:FF:000182">
    <property type="entry name" value="Cytochrome P450 3A4"/>
    <property type="match status" value="1"/>
</dbReference>
<dbReference type="GO" id="GO:0016705">
    <property type="term" value="F:oxidoreductase activity, acting on paired donors, with incorporation or reduction of molecular oxygen"/>
    <property type="evidence" value="ECO:0007669"/>
    <property type="project" value="InterPro"/>
</dbReference>
<dbReference type="PRINTS" id="PR00463">
    <property type="entry name" value="EP450I"/>
</dbReference>
<protein>
    <submittedName>
        <fullName evidence="12">Cytochrome P450 3A24-like isoform X1</fullName>
    </submittedName>
</protein>
<evidence type="ECO:0000256" key="2">
    <source>
        <dbReference type="ARBA" id="ARBA00010617"/>
    </source>
</evidence>
<comment type="similarity">
    <text evidence="2 9">Belongs to the cytochrome P450 family.</text>
</comment>
<keyword evidence="4 8" id="KW-0479">Metal-binding</keyword>
<dbReference type="KEGG" id="osn:115219080"/>
<evidence type="ECO:0000313" key="12">
    <source>
        <dbReference type="RefSeq" id="XP_029645006.1"/>
    </source>
</evidence>
<dbReference type="PRINTS" id="PR00385">
    <property type="entry name" value="P450"/>
</dbReference>
<dbReference type="InterPro" id="IPR050476">
    <property type="entry name" value="Insect_CytP450_Detox"/>
</dbReference>
<evidence type="ECO:0000256" key="7">
    <source>
        <dbReference type="ARBA" id="ARBA00023033"/>
    </source>
</evidence>
<dbReference type="GO" id="GO:0004497">
    <property type="term" value="F:monooxygenase activity"/>
    <property type="evidence" value="ECO:0007669"/>
    <property type="project" value="UniProtKB-KW"/>
</dbReference>
<dbReference type="AlphaFoldDB" id="A0A6P7T574"/>
<evidence type="ECO:0000256" key="6">
    <source>
        <dbReference type="ARBA" id="ARBA00023004"/>
    </source>
</evidence>
<evidence type="ECO:0000256" key="9">
    <source>
        <dbReference type="RuleBase" id="RU000461"/>
    </source>
</evidence>
<reference evidence="12" key="1">
    <citation type="submission" date="2025-08" db="UniProtKB">
        <authorList>
            <consortium name="RefSeq"/>
        </authorList>
    </citation>
    <scope>IDENTIFICATION</scope>
</reference>
<dbReference type="Gene3D" id="1.10.630.10">
    <property type="entry name" value="Cytochrome P450"/>
    <property type="match status" value="1"/>
</dbReference>